<reference evidence="3 4" key="1">
    <citation type="submission" date="2024-10" db="EMBL/GenBank/DDBJ databases">
        <title>The Natural Products Discovery Center: Release of the First 8490 Sequenced Strains for Exploring Actinobacteria Biosynthetic Diversity.</title>
        <authorList>
            <person name="Kalkreuter E."/>
            <person name="Kautsar S.A."/>
            <person name="Yang D."/>
            <person name="Bader C.D."/>
            <person name="Teijaro C.N."/>
            <person name="Fluegel L."/>
            <person name="Davis C.M."/>
            <person name="Simpson J.R."/>
            <person name="Lauterbach L."/>
            <person name="Steele A.D."/>
            <person name="Gui C."/>
            <person name="Meng S."/>
            <person name="Li G."/>
            <person name="Viehrig K."/>
            <person name="Ye F."/>
            <person name="Su P."/>
            <person name="Kiefer A.F."/>
            <person name="Nichols A."/>
            <person name="Cepeda A.J."/>
            <person name="Yan W."/>
            <person name="Fan B."/>
            <person name="Jiang Y."/>
            <person name="Adhikari A."/>
            <person name="Zheng C.-J."/>
            <person name="Schuster L."/>
            <person name="Cowan T.M."/>
            <person name="Smanski M.J."/>
            <person name="Chevrette M.G."/>
            <person name="De Carvalho L.P.S."/>
            <person name="Shen B."/>
        </authorList>
    </citation>
    <scope>NUCLEOTIDE SEQUENCE [LARGE SCALE GENOMIC DNA]</scope>
    <source>
        <strain evidence="3 4">NPDC049639</strain>
    </source>
</reference>
<evidence type="ECO:0000259" key="2">
    <source>
        <dbReference type="Pfam" id="PF13338"/>
    </source>
</evidence>
<dbReference type="InterPro" id="IPR011335">
    <property type="entry name" value="Restrct_endonuc-II-like"/>
</dbReference>
<dbReference type="EMBL" id="JBITLV010000003">
    <property type="protein sequence ID" value="MFI7587455.1"/>
    <property type="molecule type" value="Genomic_DNA"/>
</dbReference>
<accession>A0ABW8AM52</accession>
<comment type="caution">
    <text evidence="3">The sequence shown here is derived from an EMBL/GenBank/DDBJ whole genome shotgun (WGS) entry which is preliminary data.</text>
</comment>
<protein>
    <submittedName>
        <fullName evidence="3">DUF559 domain-containing protein</fullName>
    </submittedName>
</protein>
<dbReference type="Pfam" id="PF13338">
    <property type="entry name" value="AbiEi_4"/>
    <property type="match status" value="1"/>
</dbReference>
<evidence type="ECO:0000313" key="3">
    <source>
        <dbReference type="EMBL" id="MFI7587455.1"/>
    </source>
</evidence>
<keyword evidence="4" id="KW-1185">Reference proteome</keyword>
<dbReference type="InterPro" id="IPR007569">
    <property type="entry name" value="DUF559"/>
</dbReference>
<proteinExistence type="predicted"/>
<dbReference type="RefSeq" id="WP_398279176.1">
    <property type="nucleotide sequence ID" value="NZ_JBITLV010000003.1"/>
</dbReference>
<dbReference type="Pfam" id="PF04480">
    <property type="entry name" value="DUF559"/>
    <property type="match status" value="1"/>
</dbReference>
<name>A0ABW8AM52_9ACTN</name>
<feature type="domain" description="AbiEi antitoxin N-terminal" evidence="2">
    <location>
        <begin position="11"/>
        <end position="48"/>
    </location>
</feature>
<gene>
    <name evidence="3" type="ORF">ACIB24_10325</name>
</gene>
<dbReference type="SUPFAM" id="SSF52980">
    <property type="entry name" value="Restriction endonuclease-like"/>
    <property type="match status" value="1"/>
</dbReference>
<feature type="domain" description="DUF559" evidence="1">
    <location>
        <begin position="198"/>
        <end position="284"/>
    </location>
</feature>
<evidence type="ECO:0000313" key="4">
    <source>
        <dbReference type="Proteomes" id="UP001612915"/>
    </source>
</evidence>
<evidence type="ECO:0000259" key="1">
    <source>
        <dbReference type="Pfam" id="PF04480"/>
    </source>
</evidence>
<dbReference type="Gene3D" id="3.40.960.10">
    <property type="entry name" value="VSR Endonuclease"/>
    <property type="match status" value="1"/>
</dbReference>
<dbReference type="InterPro" id="IPR025159">
    <property type="entry name" value="AbiEi_N"/>
</dbReference>
<sequence length="289" mass="31840">MTHTRVPPQSSRQAGVFTRAQARAAGWSDYRIRRRLADGQWKVLLGRGLCEASHQVTPAALAWATHLSAPDGVVSHLTAGWLHGFPLAADLNSALADDRAGHVLVSRQSRTRGIVAHRSWTPFQTLRFNGIPVTNRPRAAIDCLTVLPRDRAIDLWGWLATRGVLDRSQLAAAARARFGRDGTPNLLALLALTRTGAASVAEHRLHDLLRRSRITGWEANEPVRVAGVMVAVAGVLFAAERIVVEVDGWAAHGGRNAFVHDRRRQNALVNAGYRVLRFTWDDLVNRRAR</sequence>
<organism evidence="3 4">
    <name type="scientific">Spongisporangium articulatum</name>
    <dbReference type="NCBI Taxonomy" id="3362603"/>
    <lineage>
        <taxon>Bacteria</taxon>
        <taxon>Bacillati</taxon>
        <taxon>Actinomycetota</taxon>
        <taxon>Actinomycetes</taxon>
        <taxon>Kineosporiales</taxon>
        <taxon>Kineosporiaceae</taxon>
        <taxon>Spongisporangium</taxon>
    </lineage>
</organism>
<dbReference type="Proteomes" id="UP001612915">
    <property type="component" value="Unassembled WGS sequence"/>
</dbReference>